<evidence type="ECO:0000256" key="1">
    <source>
        <dbReference type="SAM" id="MobiDB-lite"/>
    </source>
</evidence>
<sequence>MELTDGDDERWPEDIAAIFTEKEKTPNLSSDDDIISTSGISDEYNPEKSELEESDESFKNITSLDNGNYSTKADVTAEETFMYPADVSIIASTSQSFRINKVKKNIFDLSEQECKKQKTHVTAEDSFMLSSSNGIFSTADNSDEYNPQNSEVGKSNMSLLRTYLL</sequence>
<dbReference type="RefSeq" id="XP_028136614.1">
    <property type="nucleotide sequence ID" value="XM_028280813.1"/>
</dbReference>
<proteinExistence type="predicted"/>
<accession>A0A6P7FKE3</accession>
<gene>
    <name evidence="2" type="primary">LOC114331289</name>
</gene>
<protein>
    <submittedName>
        <fullName evidence="2">Uncharacterized protein LOC114331289</fullName>
    </submittedName>
</protein>
<evidence type="ECO:0000313" key="2">
    <source>
        <dbReference type="RefSeq" id="XP_028136614.1"/>
    </source>
</evidence>
<organism evidence="2">
    <name type="scientific">Diabrotica virgifera virgifera</name>
    <name type="common">western corn rootworm</name>
    <dbReference type="NCBI Taxonomy" id="50390"/>
    <lineage>
        <taxon>Eukaryota</taxon>
        <taxon>Metazoa</taxon>
        <taxon>Ecdysozoa</taxon>
        <taxon>Arthropoda</taxon>
        <taxon>Hexapoda</taxon>
        <taxon>Insecta</taxon>
        <taxon>Pterygota</taxon>
        <taxon>Neoptera</taxon>
        <taxon>Endopterygota</taxon>
        <taxon>Coleoptera</taxon>
        <taxon>Polyphaga</taxon>
        <taxon>Cucujiformia</taxon>
        <taxon>Chrysomeloidea</taxon>
        <taxon>Chrysomelidae</taxon>
        <taxon>Galerucinae</taxon>
        <taxon>Diabroticina</taxon>
        <taxon>Diabroticites</taxon>
        <taxon>Diabrotica</taxon>
    </lineage>
</organism>
<dbReference type="AlphaFoldDB" id="A0A6P7FKE3"/>
<reference evidence="2" key="1">
    <citation type="submission" date="2025-08" db="UniProtKB">
        <authorList>
            <consortium name="RefSeq"/>
        </authorList>
    </citation>
    <scope>IDENTIFICATION</scope>
    <source>
        <tissue evidence="2">Whole insect</tissue>
    </source>
</reference>
<feature type="region of interest" description="Disordered" evidence="1">
    <location>
        <begin position="22"/>
        <end position="62"/>
    </location>
</feature>
<name>A0A6P7FKE3_DIAVI</name>
<dbReference type="InParanoid" id="A0A6P7FKE3"/>